<dbReference type="AlphaFoldDB" id="A0AA42CGW6"/>
<evidence type="ECO:0000313" key="4">
    <source>
        <dbReference type="Proteomes" id="UP001165667"/>
    </source>
</evidence>
<evidence type="ECO:0000256" key="1">
    <source>
        <dbReference type="SAM" id="MobiDB-lite"/>
    </source>
</evidence>
<sequence>MSWNGIIVGMLLAASSIGNAPSSYGCWSIKDQVERLACFDEAVGPPGAGIKEARPAPAEQVRDSATRPPN</sequence>
<evidence type="ECO:0000313" key="3">
    <source>
        <dbReference type="EMBL" id="MCW6506649.1"/>
    </source>
</evidence>
<reference evidence="3" key="1">
    <citation type="submission" date="2022-05" db="EMBL/GenBank/DDBJ databases">
        <authorList>
            <person name="Pankratov T."/>
        </authorList>
    </citation>
    <scope>NUCLEOTIDE SEQUENCE</scope>
    <source>
        <strain evidence="3">BP6-180914</strain>
    </source>
</reference>
<comment type="caution">
    <text evidence="3">The sequence shown here is derived from an EMBL/GenBank/DDBJ whole genome shotgun (WGS) entry which is preliminary data.</text>
</comment>
<feature type="region of interest" description="Disordered" evidence="1">
    <location>
        <begin position="46"/>
        <end position="70"/>
    </location>
</feature>
<keyword evidence="2" id="KW-0732">Signal</keyword>
<gene>
    <name evidence="3" type="ORF">M8523_01265</name>
</gene>
<proteinExistence type="predicted"/>
<keyword evidence="4" id="KW-1185">Reference proteome</keyword>
<feature type="compositionally biased region" description="Basic and acidic residues" evidence="1">
    <location>
        <begin position="60"/>
        <end position="70"/>
    </location>
</feature>
<protein>
    <submittedName>
        <fullName evidence="3">Type VI secretion protein</fullName>
    </submittedName>
</protein>
<feature type="signal peptide" evidence="2">
    <location>
        <begin position="1"/>
        <end position="20"/>
    </location>
</feature>
<accession>A0AA42CGW6</accession>
<organism evidence="3 4">
    <name type="scientific">Lichenifustis flavocetrariae</name>
    <dbReference type="NCBI Taxonomy" id="2949735"/>
    <lineage>
        <taxon>Bacteria</taxon>
        <taxon>Pseudomonadati</taxon>
        <taxon>Pseudomonadota</taxon>
        <taxon>Alphaproteobacteria</taxon>
        <taxon>Hyphomicrobiales</taxon>
        <taxon>Lichenihabitantaceae</taxon>
        <taxon>Lichenifustis</taxon>
    </lineage>
</organism>
<feature type="chain" id="PRO_5041360334" evidence="2">
    <location>
        <begin position="21"/>
        <end position="70"/>
    </location>
</feature>
<name>A0AA42CGW6_9HYPH</name>
<evidence type="ECO:0000256" key="2">
    <source>
        <dbReference type="SAM" id="SignalP"/>
    </source>
</evidence>
<dbReference type="Proteomes" id="UP001165667">
    <property type="component" value="Unassembled WGS sequence"/>
</dbReference>
<dbReference type="EMBL" id="JAMOIM010000001">
    <property type="protein sequence ID" value="MCW6506649.1"/>
    <property type="molecule type" value="Genomic_DNA"/>
</dbReference>